<protein>
    <submittedName>
        <fullName evidence="7">4375_t:CDS:1</fullName>
    </submittedName>
</protein>
<evidence type="ECO:0000256" key="3">
    <source>
        <dbReference type="ARBA" id="ARBA00022989"/>
    </source>
</evidence>
<evidence type="ECO:0000256" key="1">
    <source>
        <dbReference type="ARBA" id="ARBA00004141"/>
    </source>
</evidence>
<evidence type="ECO:0000256" key="5">
    <source>
        <dbReference type="SAM" id="Phobius"/>
    </source>
</evidence>
<keyword evidence="8" id="KW-1185">Reference proteome</keyword>
<dbReference type="GO" id="GO:0005737">
    <property type="term" value="C:cytoplasm"/>
    <property type="evidence" value="ECO:0007669"/>
    <property type="project" value="TreeGrafter"/>
</dbReference>
<dbReference type="EMBL" id="CAJVPP010002137">
    <property type="protein sequence ID" value="CAG8588603.1"/>
    <property type="molecule type" value="Genomic_DNA"/>
</dbReference>
<accession>A0A9N9G8D6</accession>
<feature type="transmembrane region" description="Helical" evidence="5">
    <location>
        <begin position="316"/>
        <end position="334"/>
    </location>
</feature>
<organism evidence="7 8">
    <name type="scientific">Funneliformis mosseae</name>
    <name type="common">Endomycorrhizal fungus</name>
    <name type="synonym">Glomus mosseae</name>
    <dbReference type="NCBI Taxonomy" id="27381"/>
    <lineage>
        <taxon>Eukaryota</taxon>
        <taxon>Fungi</taxon>
        <taxon>Fungi incertae sedis</taxon>
        <taxon>Mucoromycota</taxon>
        <taxon>Glomeromycotina</taxon>
        <taxon>Glomeromycetes</taxon>
        <taxon>Glomerales</taxon>
        <taxon>Glomeraceae</taxon>
        <taxon>Funneliformis</taxon>
    </lineage>
</organism>
<dbReference type="GO" id="GO:0016020">
    <property type="term" value="C:membrane"/>
    <property type="evidence" value="ECO:0007669"/>
    <property type="project" value="UniProtKB-SubCell"/>
</dbReference>
<evidence type="ECO:0000313" key="8">
    <source>
        <dbReference type="Proteomes" id="UP000789375"/>
    </source>
</evidence>
<comment type="subcellular location">
    <subcellularLocation>
        <location evidence="1">Membrane</location>
        <topology evidence="1">Multi-pass membrane protein</topology>
    </subcellularLocation>
</comment>
<evidence type="ECO:0000259" key="6">
    <source>
        <dbReference type="PROSITE" id="PS51380"/>
    </source>
</evidence>
<proteinExistence type="predicted"/>
<dbReference type="Proteomes" id="UP000789375">
    <property type="component" value="Unassembled WGS sequence"/>
</dbReference>
<dbReference type="Pfam" id="PF03124">
    <property type="entry name" value="EXS"/>
    <property type="match status" value="1"/>
</dbReference>
<keyword evidence="3 5" id="KW-1133">Transmembrane helix</keyword>
<keyword evidence="2 5" id="KW-0812">Transmembrane</keyword>
<sequence>MSTVEWSLSNTFPLPYRVIVISVIGLWAWGSNLQILSWTSINVPLLLSSSHDKNRTSQTSFKDVYTLASILTFLIWLNLVIFWKVTGGIEAKITEWTSIPLACYAVVFVIILCPFNVLKRKERANFLRCIRRVIFSGFGSEVLPADVIMADILTSFAKVFGDLYVTGCILLFYDVDQEGYSGNRCWSYIIAPLFTSFPYAIRFRQCMTEYIRSKYSNRRHLFNAFKYCSAFPVILLSALQKWYKFESLTHPSVIWIAPPILFKLWVISVAFNSMYSFYWDVVMDWKLDFFSPTIPGAFMPSFKLRTRLPLHFNERVIYYIAIFVNFLLRFTWSLKLSSHLHIIHKLQASVFLMEIFEVIRRWLWIFFRMESAYVEEKFDKEGGVYDYDPLTINMTEIGGPLIVDEL</sequence>
<feature type="domain" description="EXS" evidence="6">
    <location>
        <begin position="182"/>
        <end position="400"/>
    </location>
</feature>
<dbReference type="InterPro" id="IPR004342">
    <property type="entry name" value="EXS_C"/>
</dbReference>
<feature type="transmembrane region" description="Helical" evidence="5">
    <location>
        <begin position="224"/>
        <end position="243"/>
    </location>
</feature>
<reference evidence="7" key="1">
    <citation type="submission" date="2021-06" db="EMBL/GenBank/DDBJ databases">
        <authorList>
            <person name="Kallberg Y."/>
            <person name="Tangrot J."/>
            <person name="Rosling A."/>
        </authorList>
    </citation>
    <scope>NUCLEOTIDE SEQUENCE</scope>
    <source>
        <strain evidence="7">87-6 pot B 2015</strain>
    </source>
</reference>
<name>A0A9N9G8D6_FUNMO</name>
<evidence type="ECO:0000313" key="7">
    <source>
        <dbReference type="EMBL" id="CAG8588603.1"/>
    </source>
</evidence>
<dbReference type="PROSITE" id="PS51380">
    <property type="entry name" value="EXS"/>
    <property type="match status" value="1"/>
</dbReference>
<feature type="transmembrane region" description="Helical" evidence="5">
    <location>
        <begin position="97"/>
        <end position="118"/>
    </location>
</feature>
<dbReference type="PANTHER" id="PTHR10783">
    <property type="entry name" value="XENOTROPIC AND POLYTROPIC RETROVIRUS RECEPTOR 1-RELATED"/>
    <property type="match status" value="1"/>
</dbReference>
<feature type="transmembrane region" description="Helical" evidence="5">
    <location>
        <begin position="255"/>
        <end position="278"/>
    </location>
</feature>
<feature type="transmembrane region" description="Helical" evidence="5">
    <location>
        <begin position="20"/>
        <end position="43"/>
    </location>
</feature>
<evidence type="ECO:0000256" key="2">
    <source>
        <dbReference type="ARBA" id="ARBA00022692"/>
    </source>
</evidence>
<keyword evidence="4 5" id="KW-0472">Membrane</keyword>
<gene>
    <name evidence="7" type="ORF">FMOSSE_LOCUS8319</name>
</gene>
<comment type="caution">
    <text evidence="7">The sequence shown here is derived from an EMBL/GenBank/DDBJ whole genome shotgun (WGS) entry which is preliminary data.</text>
</comment>
<feature type="transmembrane region" description="Helical" evidence="5">
    <location>
        <begin position="64"/>
        <end position="85"/>
    </location>
</feature>
<evidence type="ECO:0000256" key="4">
    <source>
        <dbReference type="ARBA" id="ARBA00023136"/>
    </source>
</evidence>
<dbReference type="AlphaFoldDB" id="A0A9N9G8D6"/>
<dbReference type="PANTHER" id="PTHR10783:SF46">
    <property type="entry name" value="PROTEIN ERD1 HOMOLOG 2"/>
    <property type="match status" value="1"/>
</dbReference>